<gene>
    <name evidence="1" type="ORF">AB406_2187</name>
</gene>
<name>A0A1S7DVJ5_RIEAN</name>
<sequence>MHNELNILLGLLISSLAFSQLGNVGINTLRPEARLEVKSLGNTFGTKALRLTYGANASNVAFSISDNGIFGFNNISPKGAVDIITTSFGAFDKGWTSEADKVADSEAATNNTGYTYTPKLQTFYSYGAGSFDNNNLGGVLFVLNLGSSATFNVNAPKLGNYILPVSAATNSKSGVFFSASGLVGVSLNRLPTTKIDVGGSIKLEEVSDLPAASTCVNGEMVYYKGHFYGCNAKVWKQLDNN</sequence>
<protein>
    <submittedName>
        <fullName evidence="1">Uncharacterized protein</fullName>
    </submittedName>
</protein>
<dbReference type="AlphaFoldDB" id="A0A1S7DVJ5"/>
<dbReference type="RefSeq" id="WP_260311050.1">
    <property type="nucleotide sequence ID" value="NZ_CP011859.1"/>
</dbReference>
<dbReference type="Proteomes" id="UP000189883">
    <property type="component" value="Chromosome"/>
</dbReference>
<reference evidence="1 2" key="1">
    <citation type="submission" date="2015-06" db="EMBL/GenBank/DDBJ databases">
        <title>R. anatipestifer strain HXb2 is the most virulent strain so far, and the genome sequence would help us uncover the pathogenesis.</title>
        <authorList>
            <person name="Hu Q."/>
            <person name="Qi J."/>
            <person name="Bo H."/>
            <person name="Liu G."/>
            <person name="Tao M."/>
            <person name="Ding Y."/>
            <person name="Xue Y."/>
        </authorList>
    </citation>
    <scope>NUCLEOTIDE SEQUENCE [LARGE SCALE GENOMIC DNA]</scope>
    <source>
        <strain evidence="1 2">HXb2</strain>
    </source>
</reference>
<accession>A0A1S7DVJ5</accession>
<proteinExistence type="predicted"/>
<dbReference type="EMBL" id="CP011859">
    <property type="protein sequence ID" value="AQY23124.1"/>
    <property type="molecule type" value="Genomic_DNA"/>
</dbReference>
<evidence type="ECO:0000313" key="2">
    <source>
        <dbReference type="Proteomes" id="UP000189883"/>
    </source>
</evidence>
<evidence type="ECO:0000313" key="1">
    <source>
        <dbReference type="EMBL" id="AQY23124.1"/>
    </source>
</evidence>
<organism evidence="1 2">
    <name type="scientific">Riemerella anatipestifer</name>
    <name type="common">Moraxella anatipestifer</name>
    <dbReference type="NCBI Taxonomy" id="34085"/>
    <lineage>
        <taxon>Bacteria</taxon>
        <taxon>Pseudomonadati</taxon>
        <taxon>Bacteroidota</taxon>
        <taxon>Flavobacteriia</taxon>
        <taxon>Flavobacteriales</taxon>
        <taxon>Weeksellaceae</taxon>
        <taxon>Riemerella</taxon>
    </lineage>
</organism>